<dbReference type="Proteomes" id="UP000215196">
    <property type="component" value="Chromosome 1"/>
</dbReference>
<gene>
    <name evidence="2" type="primary">ugpQ</name>
    <name evidence="2" type="ORF">SAMEA4412677_00827</name>
</gene>
<dbReference type="EMBL" id="LT906465">
    <property type="protein sequence ID" value="SNV40801.1"/>
    <property type="molecule type" value="Genomic_DNA"/>
</dbReference>
<dbReference type="Pfam" id="PF03009">
    <property type="entry name" value="GDPD"/>
    <property type="match status" value="1"/>
</dbReference>
<dbReference type="RefSeq" id="WP_095070641.1">
    <property type="nucleotide sequence ID" value="NZ_LT906465.1"/>
</dbReference>
<evidence type="ECO:0000313" key="2">
    <source>
        <dbReference type="EMBL" id="SNV40801.1"/>
    </source>
</evidence>
<evidence type="ECO:0000313" key="3">
    <source>
        <dbReference type="Proteomes" id="UP000215196"/>
    </source>
</evidence>
<feature type="domain" description="GP-PDE" evidence="1">
    <location>
        <begin position="19"/>
        <end position="246"/>
    </location>
</feature>
<dbReference type="GO" id="GO:0006629">
    <property type="term" value="P:lipid metabolic process"/>
    <property type="evidence" value="ECO:0007669"/>
    <property type="project" value="InterPro"/>
</dbReference>
<keyword evidence="2" id="KW-0378">Hydrolase</keyword>
<accession>A0A239X226</accession>
<dbReference type="InterPro" id="IPR030395">
    <property type="entry name" value="GP_PDE_dom"/>
</dbReference>
<dbReference type="InterPro" id="IPR017946">
    <property type="entry name" value="PLC-like_Pdiesterase_TIM-brl"/>
</dbReference>
<dbReference type="SUPFAM" id="SSF51695">
    <property type="entry name" value="PLC-like phosphodiesterases"/>
    <property type="match status" value="1"/>
</dbReference>
<dbReference type="GO" id="GO:0008889">
    <property type="term" value="F:glycerophosphodiester phosphodiesterase activity"/>
    <property type="evidence" value="ECO:0007669"/>
    <property type="project" value="UniProtKB-EC"/>
</dbReference>
<protein>
    <submittedName>
        <fullName evidence="2">Glycerophosphoryl diester phosphodiesterase</fullName>
        <ecNumber evidence="2">3.1.4.46</ecNumber>
    </submittedName>
</protein>
<organism evidence="2 3">
    <name type="scientific">Chryseobacterium taklimakanense</name>
    <dbReference type="NCBI Taxonomy" id="536441"/>
    <lineage>
        <taxon>Bacteria</taxon>
        <taxon>Pseudomonadati</taxon>
        <taxon>Bacteroidota</taxon>
        <taxon>Flavobacteriia</taxon>
        <taxon>Flavobacteriales</taxon>
        <taxon>Weeksellaceae</taxon>
        <taxon>Chryseobacterium group</taxon>
        <taxon>Chryseobacterium</taxon>
    </lineage>
</organism>
<reference evidence="2 3" key="1">
    <citation type="submission" date="2017-06" db="EMBL/GenBank/DDBJ databases">
        <authorList>
            <consortium name="Pathogen Informatics"/>
        </authorList>
    </citation>
    <scope>NUCLEOTIDE SEQUENCE [LARGE SCALE GENOMIC DNA]</scope>
    <source>
        <strain evidence="2 3">NCTC13490</strain>
    </source>
</reference>
<name>A0A239X226_9FLAO</name>
<dbReference type="PROSITE" id="PS51704">
    <property type="entry name" value="GP_PDE"/>
    <property type="match status" value="1"/>
</dbReference>
<dbReference type="PANTHER" id="PTHR46211:SF1">
    <property type="entry name" value="GLYCEROPHOSPHODIESTER PHOSPHODIESTERASE, CYTOPLASMIC"/>
    <property type="match status" value="1"/>
</dbReference>
<dbReference type="KEGG" id="ctak:4412677_00827"/>
<sequence length="246" mass="27851">MKTLLVTLIFSSVFYNAQTRIIAHRGYWKTENSAQNSVSSLRNAQQQQFYGSEFDVRMSKDGKLVVNHDEHINGLEISETSFSKLRTQKLKNGEKIPTFAKYLKAGRKVPAVKLIVELKPAKSVELENKLVQKALKEVEKYGVGAQCEFISFSLNICKELKKLQPSATVQYLNGDLTPQQLKDLGIDGFDYNFKILQKNPAWISEAKNLGLITNSWTVNDETVYLELKNAGIDFITTDIPTQLKNK</sequence>
<dbReference type="AlphaFoldDB" id="A0A239X226"/>
<keyword evidence="3" id="KW-1185">Reference proteome</keyword>
<dbReference type="EC" id="3.1.4.46" evidence="2"/>
<dbReference type="PANTHER" id="PTHR46211">
    <property type="entry name" value="GLYCEROPHOSPHORYL DIESTER PHOSPHODIESTERASE"/>
    <property type="match status" value="1"/>
</dbReference>
<proteinExistence type="predicted"/>
<dbReference type="Gene3D" id="3.20.20.190">
    <property type="entry name" value="Phosphatidylinositol (PI) phosphodiesterase"/>
    <property type="match status" value="1"/>
</dbReference>
<evidence type="ECO:0000259" key="1">
    <source>
        <dbReference type="PROSITE" id="PS51704"/>
    </source>
</evidence>